<evidence type="ECO:0000313" key="15">
    <source>
        <dbReference type="Proteomes" id="UP001149719"/>
    </source>
</evidence>
<comment type="function">
    <text evidence="10">Catalyzes the transfer of pyrophosphate from adenosine triphosphate (ATP) to 6-hydroxymethyl-7,8-dihydropterin, an enzymatic step in folate biosynthesis pathway.</text>
</comment>
<name>A0ABT4JYR4_9GAMM</name>
<keyword evidence="7" id="KW-0418">Kinase</keyword>
<comment type="pathway">
    <text evidence="1">Cofactor biosynthesis; tetrahydrofolate biosynthesis; 2-amino-4-hydroxy-6-hydroxymethyl-7,8-dihydropteridine diphosphate from 7,8-dihydroneopterin triphosphate: step 4/4.</text>
</comment>
<dbReference type="EC" id="2.7.6.3" evidence="3"/>
<evidence type="ECO:0000256" key="1">
    <source>
        <dbReference type="ARBA" id="ARBA00005051"/>
    </source>
</evidence>
<dbReference type="PANTHER" id="PTHR43071">
    <property type="entry name" value="2-AMINO-4-HYDROXY-6-HYDROXYMETHYLDIHYDROPTERIDINE PYROPHOSPHOKINASE"/>
    <property type="match status" value="1"/>
</dbReference>
<evidence type="ECO:0000256" key="3">
    <source>
        <dbReference type="ARBA" id="ARBA00013253"/>
    </source>
</evidence>
<dbReference type="Pfam" id="PF01288">
    <property type="entry name" value="HPPK"/>
    <property type="match status" value="1"/>
</dbReference>
<dbReference type="InterPro" id="IPR000550">
    <property type="entry name" value="Hppk"/>
</dbReference>
<keyword evidence="8" id="KW-0067">ATP-binding</keyword>
<evidence type="ECO:0000256" key="2">
    <source>
        <dbReference type="ARBA" id="ARBA00005810"/>
    </source>
</evidence>
<dbReference type="RefSeq" id="WP_269127658.1">
    <property type="nucleotide sequence ID" value="NZ_JAPUBN010000024.1"/>
</dbReference>
<evidence type="ECO:0000256" key="11">
    <source>
        <dbReference type="ARBA" id="ARBA00029766"/>
    </source>
</evidence>
<keyword evidence="9" id="KW-0289">Folate biosynthesis</keyword>
<evidence type="ECO:0000256" key="6">
    <source>
        <dbReference type="ARBA" id="ARBA00022741"/>
    </source>
</evidence>
<comment type="similarity">
    <text evidence="2">Belongs to the HPPK family.</text>
</comment>
<dbReference type="NCBIfam" id="TIGR01498">
    <property type="entry name" value="folK"/>
    <property type="match status" value="1"/>
</dbReference>
<evidence type="ECO:0000256" key="7">
    <source>
        <dbReference type="ARBA" id="ARBA00022777"/>
    </source>
</evidence>
<feature type="domain" description="7,8-dihydro-6-hydroxymethylpterin-pyrophosphokinase" evidence="13">
    <location>
        <begin position="88"/>
        <end position="99"/>
    </location>
</feature>
<evidence type="ECO:0000256" key="9">
    <source>
        <dbReference type="ARBA" id="ARBA00022909"/>
    </source>
</evidence>
<dbReference type="GO" id="GO:0003848">
    <property type="term" value="F:2-amino-4-hydroxy-6-hydroxymethyldihydropteridine diphosphokinase activity"/>
    <property type="evidence" value="ECO:0007669"/>
    <property type="project" value="UniProtKB-EC"/>
</dbReference>
<keyword evidence="15" id="KW-1185">Reference proteome</keyword>
<evidence type="ECO:0000259" key="13">
    <source>
        <dbReference type="PROSITE" id="PS00794"/>
    </source>
</evidence>
<reference evidence="14" key="1">
    <citation type="submission" date="2022-12" db="EMBL/GenBank/DDBJ databases">
        <title>Marinomonas 15G1-11 sp. nov, isolated from marine algae.</title>
        <authorList>
            <person name="Butt M."/>
            <person name="Choi D.G."/>
            <person name="Kim J.M."/>
            <person name="Lee J.K."/>
            <person name="Baek J.H."/>
            <person name="Jeon C.O."/>
        </authorList>
    </citation>
    <scope>NUCLEOTIDE SEQUENCE</scope>
    <source>
        <strain evidence="14">15G1-11</strain>
    </source>
</reference>
<accession>A0ABT4JYR4</accession>
<dbReference type="PANTHER" id="PTHR43071:SF1">
    <property type="entry name" value="2-AMINO-4-HYDROXY-6-HYDROXYMETHYLDIHYDROPTERIDINE PYROPHOSPHOKINASE"/>
    <property type="match status" value="1"/>
</dbReference>
<evidence type="ECO:0000256" key="5">
    <source>
        <dbReference type="ARBA" id="ARBA00022679"/>
    </source>
</evidence>
<keyword evidence="6" id="KW-0547">Nucleotide-binding</keyword>
<evidence type="ECO:0000256" key="8">
    <source>
        <dbReference type="ARBA" id="ARBA00022840"/>
    </source>
</evidence>
<evidence type="ECO:0000256" key="4">
    <source>
        <dbReference type="ARBA" id="ARBA00016218"/>
    </source>
</evidence>
<dbReference type="EMBL" id="JAPUBN010000024">
    <property type="protein sequence ID" value="MCZ2723530.1"/>
    <property type="molecule type" value="Genomic_DNA"/>
</dbReference>
<dbReference type="PROSITE" id="PS00794">
    <property type="entry name" value="HPPK"/>
    <property type="match status" value="1"/>
</dbReference>
<keyword evidence="5 14" id="KW-0808">Transferase</keyword>
<comment type="caution">
    <text evidence="14">The sequence shown here is derived from an EMBL/GenBank/DDBJ whole genome shotgun (WGS) entry which is preliminary data.</text>
</comment>
<sequence length="158" mass="17946">MNKVYIGLGSNLNNPLEQLESALKELRDRTDIHNLSVSPFYSSKPVGPQDQPDFVNAVAMFSTTLKPIEILDTLQAIEHSHHRVRERHWGPRTLDLDILLINNDIISLPRLTVPHPYMLERGFVIKPLADITPQMLLSNGKTVEEHLHQINTTDLVCL</sequence>
<evidence type="ECO:0000313" key="14">
    <source>
        <dbReference type="EMBL" id="MCZ2723530.1"/>
    </source>
</evidence>
<dbReference type="InterPro" id="IPR035907">
    <property type="entry name" value="Hppk_sf"/>
</dbReference>
<proteinExistence type="inferred from homology"/>
<evidence type="ECO:0000256" key="10">
    <source>
        <dbReference type="ARBA" id="ARBA00029409"/>
    </source>
</evidence>
<dbReference type="Proteomes" id="UP001149719">
    <property type="component" value="Unassembled WGS sequence"/>
</dbReference>
<dbReference type="SUPFAM" id="SSF55083">
    <property type="entry name" value="6-hydroxymethyl-7,8-dihydropterin pyrophosphokinase, HPPK"/>
    <property type="match status" value="1"/>
</dbReference>
<dbReference type="Gene3D" id="3.30.70.560">
    <property type="entry name" value="7,8-Dihydro-6-hydroxymethylpterin-pyrophosphokinase HPPK"/>
    <property type="match status" value="1"/>
</dbReference>
<dbReference type="CDD" id="cd00483">
    <property type="entry name" value="HPPK"/>
    <property type="match status" value="1"/>
</dbReference>
<evidence type="ECO:0000256" key="12">
    <source>
        <dbReference type="ARBA" id="ARBA00033413"/>
    </source>
</evidence>
<gene>
    <name evidence="14" type="primary">folK</name>
    <name evidence="14" type="ORF">O1D97_18430</name>
</gene>
<protein>
    <recommendedName>
        <fullName evidence="4">2-amino-4-hydroxy-6-hydroxymethyldihydropteridine pyrophosphokinase</fullName>
        <ecNumber evidence="3">2.7.6.3</ecNumber>
    </recommendedName>
    <alternativeName>
        <fullName evidence="11">6-hydroxymethyl-7,8-dihydropterin pyrophosphokinase</fullName>
    </alternativeName>
    <alternativeName>
        <fullName evidence="12">7,8-dihydro-6-hydroxymethylpterin-pyrophosphokinase</fullName>
    </alternativeName>
</protein>
<organism evidence="14 15">
    <name type="scientific">Marinomonas phaeophyticola</name>
    <dbReference type="NCBI Taxonomy" id="3004091"/>
    <lineage>
        <taxon>Bacteria</taxon>
        <taxon>Pseudomonadati</taxon>
        <taxon>Pseudomonadota</taxon>
        <taxon>Gammaproteobacteria</taxon>
        <taxon>Oceanospirillales</taxon>
        <taxon>Oceanospirillaceae</taxon>
        <taxon>Marinomonas</taxon>
    </lineage>
</organism>